<feature type="repeat" description="PPR" evidence="3">
    <location>
        <begin position="429"/>
        <end position="463"/>
    </location>
</feature>
<dbReference type="Pfam" id="PF01535">
    <property type="entry name" value="PPR"/>
    <property type="match status" value="8"/>
</dbReference>
<gene>
    <name evidence="5" type="ORF">LVIROSA_LOCUS11363</name>
</gene>
<evidence type="ECO:0000256" key="3">
    <source>
        <dbReference type="PROSITE-ProRule" id="PRU00708"/>
    </source>
</evidence>
<dbReference type="FunFam" id="1.25.40.10:FF:000366">
    <property type="entry name" value="Pentatricopeptide (PPR) repeat-containing protein"/>
    <property type="match status" value="1"/>
</dbReference>
<keyword evidence="6" id="KW-1185">Reference proteome</keyword>
<dbReference type="Gene3D" id="1.25.40.10">
    <property type="entry name" value="Tetratricopeptide repeat domain"/>
    <property type="match status" value="7"/>
</dbReference>
<dbReference type="PROSITE" id="PS51375">
    <property type="entry name" value="PPR"/>
    <property type="match status" value="6"/>
</dbReference>
<dbReference type="GO" id="GO:0003723">
    <property type="term" value="F:RNA binding"/>
    <property type="evidence" value="ECO:0007669"/>
    <property type="project" value="InterPro"/>
</dbReference>
<dbReference type="FunFam" id="1.25.40.10:FF:000343">
    <property type="entry name" value="Pentatricopeptide repeat-containing protein At3g58590"/>
    <property type="match status" value="1"/>
</dbReference>
<dbReference type="AlphaFoldDB" id="A0AAU9MHM1"/>
<dbReference type="NCBIfam" id="TIGR00756">
    <property type="entry name" value="PPR"/>
    <property type="match status" value="3"/>
</dbReference>
<reference evidence="5 6" key="1">
    <citation type="submission" date="2022-01" db="EMBL/GenBank/DDBJ databases">
        <authorList>
            <person name="Xiong W."/>
            <person name="Schranz E."/>
        </authorList>
    </citation>
    <scope>NUCLEOTIDE SEQUENCE [LARGE SCALE GENOMIC DNA]</scope>
</reference>
<dbReference type="FunFam" id="1.25.40.10:FF:000687">
    <property type="entry name" value="Pentatricopeptide repeat-containing protein At4g33170"/>
    <property type="match status" value="1"/>
</dbReference>
<dbReference type="EMBL" id="CAKMRJ010001356">
    <property type="protein sequence ID" value="CAH1424128.1"/>
    <property type="molecule type" value="Genomic_DNA"/>
</dbReference>
<dbReference type="Proteomes" id="UP001157418">
    <property type="component" value="Unassembled WGS sequence"/>
</dbReference>
<evidence type="ECO:0000256" key="1">
    <source>
        <dbReference type="ARBA" id="ARBA00006643"/>
    </source>
</evidence>
<keyword evidence="2" id="KW-0677">Repeat</keyword>
<dbReference type="InterPro" id="IPR046960">
    <property type="entry name" value="PPR_At4g14850-like_plant"/>
</dbReference>
<dbReference type="InterPro" id="IPR002885">
    <property type="entry name" value="PPR_rpt"/>
</dbReference>
<proteinExistence type="inferred from homology"/>
<dbReference type="Pfam" id="PF20431">
    <property type="entry name" value="E_motif"/>
    <property type="match status" value="1"/>
</dbReference>
<dbReference type="GO" id="GO:0008270">
    <property type="term" value="F:zinc ion binding"/>
    <property type="evidence" value="ECO:0007669"/>
    <property type="project" value="InterPro"/>
</dbReference>
<feature type="repeat" description="PPR" evidence="3">
    <location>
        <begin position="526"/>
        <end position="560"/>
    </location>
</feature>
<feature type="repeat" description="PPR" evidence="3">
    <location>
        <begin position="249"/>
        <end position="283"/>
    </location>
</feature>
<dbReference type="InterPro" id="IPR032867">
    <property type="entry name" value="DYW_dom"/>
</dbReference>
<dbReference type="SUPFAM" id="SSF48452">
    <property type="entry name" value="TPR-like"/>
    <property type="match status" value="2"/>
</dbReference>
<feature type="repeat" description="PPR" evidence="3">
    <location>
        <begin position="109"/>
        <end position="143"/>
    </location>
</feature>
<dbReference type="FunFam" id="1.25.40.10:FF:000243">
    <property type="entry name" value="Pentatricopeptide repeat-containing protein chloroplastic"/>
    <property type="match status" value="1"/>
</dbReference>
<evidence type="ECO:0000313" key="5">
    <source>
        <dbReference type="EMBL" id="CAH1424128.1"/>
    </source>
</evidence>
<dbReference type="PANTHER" id="PTHR47926:SF543">
    <property type="entry name" value="(WILD MALAYSIAN BANANA) HYPOTHETICAL PROTEIN"/>
    <property type="match status" value="1"/>
</dbReference>
<dbReference type="Pfam" id="PF14432">
    <property type="entry name" value="DYW_deaminase"/>
    <property type="match status" value="1"/>
</dbReference>
<name>A0AAU9MHM1_9ASTR</name>
<dbReference type="GO" id="GO:0009451">
    <property type="term" value="P:RNA modification"/>
    <property type="evidence" value="ECO:0007669"/>
    <property type="project" value="InterPro"/>
</dbReference>
<accession>A0AAU9MHM1</accession>
<comment type="caution">
    <text evidence="5">The sequence shown here is derived from an EMBL/GenBank/DDBJ whole genome shotgun (WGS) entry which is preliminary data.</text>
</comment>
<dbReference type="FunFam" id="1.25.40.10:FF:001086">
    <property type="entry name" value="Pentatricopeptide repeat-containing protein At4g33170"/>
    <property type="match status" value="1"/>
</dbReference>
<feature type="repeat" description="PPR" evidence="3">
    <location>
        <begin position="728"/>
        <end position="758"/>
    </location>
</feature>
<comment type="similarity">
    <text evidence="1">Belongs to the PPR family. PCMP-H subfamily.</text>
</comment>
<dbReference type="PANTHER" id="PTHR47926">
    <property type="entry name" value="PENTATRICOPEPTIDE REPEAT-CONTAINING PROTEIN"/>
    <property type="match status" value="1"/>
</dbReference>
<protein>
    <recommendedName>
        <fullName evidence="4">DYW domain-containing protein</fullName>
    </recommendedName>
</protein>
<dbReference type="InterPro" id="IPR011990">
    <property type="entry name" value="TPR-like_helical_dom_sf"/>
</dbReference>
<evidence type="ECO:0000256" key="2">
    <source>
        <dbReference type="ARBA" id="ARBA00022737"/>
    </source>
</evidence>
<feature type="repeat" description="PPR" evidence="3">
    <location>
        <begin position="627"/>
        <end position="661"/>
    </location>
</feature>
<sequence length="1036" mass="116904">MCLTRILVSFGGGAAKHTGCRVTSTSQMQRHYNFRRSAPLRPFSATNLRSHFSDVTPQNTRSFYSTIASSSSSQSPWFPFIRTAIARNDLSFGKSTHALIITHGHTTSDRFLTNNLINMYSKCGALPSARRLFDEMPQRDLVTWNSILAAYASNCDSHPGNVEEGFHLFRLLLRSSDVSLTKLTFAPVLKLCLMSSYVWASECVHGYSVKIGLESEVFISGALVNIYTKFDKVRDARMVFDEMPEHDRDMVLWNVMLKAYVKSGLQEESFQFLSDFHRNEFVCPDIGSLQCFLNGFSEEDDSSKNYKNQAQAYAIKLSFTNENDTSLNVVSWNKTMSHYHQSGDHSSAIKSFLDMNRSTVRNDEVTFIVSLSTVVALHDPKLGQQIHCMSIKPGFETNVNVSNSLINMYSKTGCLTSARKVFFHMEETDIVSWNSMINSYVQSGLMEESVKLYIKLLHNGLKPDNFTLASVLRACSSLLTDQNHAYTIKTGLENDTFVSTSLVDSYSRNGRTNEAKFLFLDKSEFDLASWNAMVFGFISSGNSHEAWELFTQMHKNGKKPDEITLATMCKASSFLVSSKHGKQIHGYALKHGVDQDLYLSSSLLDMYIKCGEITDAHKVFDEMPNPDDVAWTSMISGCVENGDEDNVFLIYHKMRQSGVLPDEFTFATLIKASSLTTSLEQGKQIHANAIKSDCVLDTYVNTSLIDFYAKCGNIEESYQLFKRTHVQNIVIWNAMLVGFAQYGHGKQALELFNELKSIANLSPDKVTFIGVLSACSHSGLIQEAYKHFNSMIENYGITRDIEHYSCLVDCLGRGGRLLEAEKLIESMPFQPSGSMYRALLNACKLQGDMKTGKSVAKKLLELEPFDASAYVLLSNIYAGSNQWSDVADSRRMMMMKNVKKDPGFSWINVKRKAHVFVVDDRSHLESEKIYEKVEDLVKLIKEDGYIPDTDYVLLDVEEEEKERSLYYHSEKLAIAFGLMSLDECVTIRVIKNLRVCGDCHNAIKHVSKVFGREIVVRDANRFHRFSNGVCSCGDYW</sequence>
<evidence type="ECO:0000259" key="4">
    <source>
        <dbReference type="Pfam" id="PF14432"/>
    </source>
</evidence>
<evidence type="ECO:0000313" key="6">
    <source>
        <dbReference type="Proteomes" id="UP001157418"/>
    </source>
</evidence>
<dbReference type="Pfam" id="PF13041">
    <property type="entry name" value="PPR_2"/>
    <property type="match status" value="4"/>
</dbReference>
<feature type="domain" description="DYW" evidence="4">
    <location>
        <begin position="944"/>
        <end position="1036"/>
    </location>
</feature>
<organism evidence="5 6">
    <name type="scientific">Lactuca virosa</name>
    <dbReference type="NCBI Taxonomy" id="75947"/>
    <lineage>
        <taxon>Eukaryota</taxon>
        <taxon>Viridiplantae</taxon>
        <taxon>Streptophyta</taxon>
        <taxon>Embryophyta</taxon>
        <taxon>Tracheophyta</taxon>
        <taxon>Spermatophyta</taxon>
        <taxon>Magnoliopsida</taxon>
        <taxon>eudicotyledons</taxon>
        <taxon>Gunneridae</taxon>
        <taxon>Pentapetalae</taxon>
        <taxon>asterids</taxon>
        <taxon>campanulids</taxon>
        <taxon>Asterales</taxon>
        <taxon>Asteraceae</taxon>
        <taxon>Cichorioideae</taxon>
        <taxon>Cichorieae</taxon>
        <taxon>Lactucinae</taxon>
        <taxon>Lactuca</taxon>
    </lineage>
</organism>
<dbReference type="InterPro" id="IPR046848">
    <property type="entry name" value="E_motif"/>
</dbReference>